<dbReference type="OrthoDB" id="9807946at2"/>
<dbReference type="PANTHER" id="PTHR43717">
    <property type="entry name" value="ANAEROBIC NITRIC OXIDE REDUCTASE FLAVORUBREDOXIN"/>
    <property type="match status" value="1"/>
</dbReference>
<protein>
    <submittedName>
        <fullName evidence="3">Flavoprotein</fullName>
        <ecNumber evidence="3">1.6.3.-</ecNumber>
    </submittedName>
</protein>
<dbReference type="InterPro" id="IPR001279">
    <property type="entry name" value="Metallo-B-lactamas"/>
</dbReference>
<reference evidence="3 4" key="1">
    <citation type="submission" date="2015-09" db="EMBL/GenBank/DDBJ databases">
        <authorList>
            <consortium name="Pathogen Informatics"/>
        </authorList>
    </citation>
    <scope>NUCLEOTIDE SEQUENCE [LARGE SCALE GENOMIC DNA]</scope>
    <source>
        <strain evidence="3 4">2789STDY5834856</strain>
    </source>
</reference>
<sequence>MAVEQLKESIYWIGVKDPELRIFDIIMETKKGTTYNSYLINDEKVAIFDIVKNGFYNEFKENIKSIIGEKKIDYVVVHHTELDHSGALKDLIKDYPEVKIVGSRATLKYLKDILNCEFNAREANEEINLGNHTLSFISAPNLHWPDTMFTYVKEKNILFTCDFTGSHFCPEGSMTCELNDEYFSEMKYYYDCIMGPFPKYVNLGLEKIKDLKIDMIAPSHGPIHVREIDKILNLYKEWSKEVEVDENKVEIFYISAYHNTEMMANFFKKKLEDKGFKADVTEITTIPLEESIEKISKAKGFLIGSPTINKDAVKPAWDLLSLVSAITNRDKVAMAFGSYGWSGEGVPMLTERLKSLKIKTAPGYKFCFVPSEEKYEEAEDYLDEFIELMR</sequence>
<dbReference type="GO" id="GO:0016651">
    <property type="term" value="F:oxidoreductase activity, acting on NAD(P)H"/>
    <property type="evidence" value="ECO:0007669"/>
    <property type="project" value="UniProtKB-ARBA"/>
</dbReference>
<dbReference type="GO" id="GO:0009055">
    <property type="term" value="F:electron transfer activity"/>
    <property type="evidence" value="ECO:0007669"/>
    <property type="project" value="InterPro"/>
</dbReference>
<dbReference type="InterPro" id="IPR036866">
    <property type="entry name" value="RibonucZ/Hydroxyglut_hydro"/>
</dbReference>
<gene>
    <name evidence="3" type="primary">fprA1</name>
    <name evidence="3" type="ORF">ERS852471_02683</name>
</gene>
<dbReference type="GO" id="GO:0010181">
    <property type="term" value="F:FMN binding"/>
    <property type="evidence" value="ECO:0007669"/>
    <property type="project" value="InterPro"/>
</dbReference>
<dbReference type="PROSITE" id="PS50902">
    <property type="entry name" value="FLAVODOXIN_LIKE"/>
    <property type="match status" value="1"/>
</dbReference>
<dbReference type="EC" id="1.6.3.-" evidence="3"/>
<dbReference type="Pfam" id="PF00258">
    <property type="entry name" value="Flavodoxin_1"/>
    <property type="match status" value="1"/>
</dbReference>
<evidence type="ECO:0000313" key="3">
    <source>
        <dbReference type="EMBL" id="CUO95292.1"/>
    </source>
</evidence>
<keyword evidence="3" id="KW-0560">Oxidoreductase</keyword>
<dbReference type="SMART" id="SM00849">
    <property type="entry name" value="Lactamase_B"/>
    <property type="match status" value="1"/>
</dbReference>
<dbReference type="Proteomes" id="UP000095594">
    <property type="component" value="Unassembled WGS sequence"/>
</dbReference>
<comment type="similarity">
    <text evidence="1">In the N-terminal section; belongs to the zinc metallo-hydrolase group 3 family.</text>
</comment>
<dbReference type="CDD" id="cd07709">
    <property type="entry name" value="flavodiiron_proteins_MBL-fold"/>
    <property type="match status" value="1"/>
</dbReference>
<feature type="domain" description="Flavodoxin-like" evidence="2">
    <location>
        <begin position="249"/>
        <end position="386"/>
    </location>
</feature>
<dbReference type="SUPFAM" id="SSF56281">
    <property type="entry name" value="Metallo-hydrolase/oxidoreductase"/>
    <property type="match status" value="1"/>
</dbReference>
<evidence type="ECO:0000313" key="4">
    <source>
        <dbReference type="Proteomes" id="UP000095594"/>
    </source>
</evidence>
<dbReference type="Pfam" id="PF19583">
    <property type="entry name" value="ODP"/>
    <property type="match status" value="1"/>
</dbReference>
<dbReference type="RefSeq" id="WP_055267354.1">
    <property type="nucleotide sequence ID" value="NZ_CABIXQ010000020.1"/>
</dbReference>
<name>A0A174J6G3_9CLOT</name>
<dbReference type="Gene3D" id="3.40.50.360">
    <property type="match status" value="1"/>
</dbReference>
<dbReference type="InterPro" id="IPR045761">
    <property type="entry name" value="ODP_dom"/>
</dbReference>
<dbReference type="Gene3D" id="3.60.15.10">
    <property type="entry name" value="Ribonuclease Z/Hydroxyacylglutathione hydrolase-like"/>
    <property type="match status" value="1"/>
</dbReference>
<dbReference type="InterPro" id="IPR008254">
    <property type="entry name" value="Flavodoxin/NO_synth"/>
</dbReference>
<dbReference type="EMBL" id="CYZX01000020">
    <property type="protein sequence ID" value="CUO95292.1"/>
    <property type="molecule type" value="Genomic_DNA"/>
</dbReference>
<dbReference type="PANTHER" id="PTHR43717:SF1">
    <property type="entry name" value="ANAEROBIC NITRIC OXIDE REDUCTASE FLAVORUBREDOXIN"/>
    <property type="match status" value="1"/>
</dbReference>
<dbReference type="GO" id="GO:0046872">
    <property type="term" value="F:metal ion binding"/>
    <property type="evidence" value="ECO:0007669"/>
    <property type="project" value="InterPro"/>
</dbReference>
<proteinExistence type="inferred from homology"/>
<evidence type="ECO:0000256" key="1">
    <source>
        <dbReference type="ARBA" id="ARBA00007121"/>
    </source>
</evidence>
<dbReference type="InterPro" id="IPR029039">
    <property type="entry name" value="Flavoprotein-like_sf"/>
</dbReference>
<dbReference type="SUPFAM" id="SSF52218">
    <property type="entry name" value="Flavoproteins"/>
    <property type="match status" value="1"/>
</dbReference>
<accession>A0A174J6G3</accession>
<dbReference type="InterPro" id="IPR016440">
    <property type="entry name" value="Rubredoxin-O_OxRdtase"/>
</dbReference>
<dbReference type="AlphaFoldDB" id="A0A174J6G3"/>
<dbReference type="PIRSF" id="PIRSF005243">
    <property type="entry name" value="ROO"/>
    <property type="match status" value="1"/>
</dbReference>
<evidence type="ECO:0000259" key="2">
    <source>
        <dbReference type="PROSITE" id="PS50902"/>
    </source>
</evidence>
<organism evidence="3 4">
    <name type="scientific">Clostridium disporicum</name>
    <dbReference type="NCBI Taxonomy" id="84024"/>
    <lineage>
        <taxon>Bacteria</taxon>
        <taxon>Bacillati</taxon>
        <taxon>Bacillota</taxon>
        <taxon>Clostridia</taxon>
        <taxon>Eubacteriales</taxon>
        <taxon>Clostridiaceae</taxon>
        <taxon>Clostridium</taxon>
    </lineage>
</organism>